<evidence type="ECO:0000259" key="1">
    <source>
        <dbReference type="Pfam" id="PF13568"/>
    </source>
</evidence>
<protein>
    <recommendedName>
        <fullName evidence="1">Outer membrane protein beta-barrel domain-containing protein</fullName>
    </recommendedName>
</protein>
<organism evidence="2 3">
    <name type="scientific">Phaeodactylibacter xiamenensis</name>
    <dbReference type="NCBI Taxonomy" id="1524460"/>
    <lineage>
        <taxon>Bacteria</taxon>
        <taxon>Pseudomonadati</taxon>
        <taxon>Bacteroidota</taxon>
        <taxon>Saprospiria</taxon>
        <taxon>Saprospirales</taxon>
        <taxon>Haliscomenobacteraceae</taxon>
        <taxon>Phaeodactylibacter</taxon>
    </lineage>
</organism>
<feature type="domain" description="Outer membrane protein beta-barrel" evidence="1">
    <location>
        <begin position="21"/>
        <end position="181"/>
    </location>
</feature>
<sequence>MKIPTLITLLSLCALTLSAQVRIGIRAGLVNLNVPSSPNNIPEGGRSPELNLDVDEAQFGIQGGLVLQIPLGEKWIIQPEVIFNSNRVDYEVEELRSSGAVRKVLSEKYQYLDIPLLLQYRIGALRLCGGPLGHVYINSTSDLLAYENYEQRFEDLTYGYQIGAGLDIWNIMLDVRYQGNFTRFGDHMYFNDQRYDFDQRPERLIFSLGLLLGK</sequence>
<dbReference type="Pfam" id="PF13568">
    <property type="entry name" value="OMP_b-brl_2"/>
    <property type="match status" value="1"/>
</dbReference>
<dbReference type="AlphaFoldDB" id="A0A098S2M6"/>
<dbReference type="RefSeq" id="WP_044226072.1">
    <property type="nucleotide sequence ID" value="NZ_JBKAGJ010000002.1"/>
</dbReference>
<accession>A0A098S2M6</accession>
<gene>
    <name evidence="2" type="ORF">IX84_23300</name>
</gene>
<dbReference type="Proteomes" id="UP000029736">
    <property type="component" value="Unassembled WGS sequence"/>
</dbReference>
<evidence type="ECO:0000313" key="2">
    <source>
        <dbReference type="EMBL" id="KGE86068.1"/>
    </source>
</evidence>
<dbReference type="EMBL" id="JPOS01000082">
    <property type="protein sequence ID" value="KGE86068.1"/>
    <property type="molecule type" value="Genomic_DNA"/>
</dbReference>
<keyword evidence="3" id="KW-1185">Reference proteome</keyword>
<dbReference type="OrthoDB" id="1001536at2"/>
<name>A0A098S2M6_9BACT</name>
<comment type="caution">
    <text evidence="2">The sequence shown here is derived from an EMBL/GenBank/DDBJ whole genome shotgun (WGS) entry which is preliminary data.</text>
</comment>
<proteinExistence type="predicted"/>
<dbReference type="InterPro" id="IPR025665">
    <property type="entry name" value="Beta-barrel_OMP_2"/>
</dbReference>
<reference evidence="2 3" key="1">
    <citation type="journal article" date="2014" name="Int. J. Syst. Evol. Microbiol.">
        <title>Phaeodactylibacter xiamenensis gen. nov., sp. nov., a member of the family Saprospiraceae isolated from the marine alga Phaeodactylum tricornutum.</title>
        <authorList>
            <person name="Chen Z.Jr."/>
            <person name="Lei X."/>
            <person name="Lai Q."/>
            <person name="Li Y."/>
            <person name="Zhang B."/>
            <person name="Zhang J."/>
            <person name="Zhang H."/>
            <person name="Yang L."/>
            <person name="Zheng W."/>
            <person name="Tian Y."/>
            <person name="Yu Z."/>
            <person name="Xu H.Jr."/>
            <person name="Zheng T."/>
        </authorList>
    </citation>
    <scope>NUCLEOTIDE SEQUENCE [LARGE SCALE GENOMIC DNA]</scope>
    <source>
        <strain evidence="2 3">KD52</strain>
    </source>
</reference>
<dbReference type="STRING" id="1524460.IX84_23300"/>
<evidence type="ECO:0000313" key="3">
    <source>
        <dbReference type="Proteomes" id="UP000029736"/>
    </source>
</evidence>